<feature type="transmembrane region" description="Helical" evidence="9">
    <location>
        <begin position="943"/>
        <end position="967"/>
    </location>
</feature>
<dbReference type="EMBL" id="CP050253">
    <property type="protein sequence ID" value="QIQ21192.1"/>
    <property type="molecule type" value="Genomic_DNA"/>
</dbReference>
<dbReference type="GO" id="GO:0042910">
    <property type="term" value="F:xenobiotic transmembrane transporter activity"/>
    <property type="evidence" value="ECO:0007669"/>
    <property type="project" value="TreeGrafter"/>
</dbReference>
<evidence type="ECO:0000256" key="7">
    <source>
        <dbReference type="ARBA" id="ARBA00022989"/>
    </source>
</evidence>
<dbReference type="RefSeq" id="WP_166915742.1">
    <property type="nucleotide sequence ID" value="NZ_CP050253.1"/>
</dbReference>
<dbReference type="Gene3D" id="3.30.70.1440">
    <property type="entry name" value="Multidrug efflux transporter AcrB pore domain"/>
    <property type="match status" value="1"/>
</dbReference>
<dbReference type="KEGG" id="orb:IPMB12_05560"/>
<dbReference type="NCBIfam" id="NF000282">
    <property type="entry name" value="RND_permease_1"/>
    <property type="match status" value="1"/>
</dbReference>
<organism evidence="10 11">
    <name type="scientific">Zophobihabitans entericus</name>
    <dbReference type="NCBI Taxonomy" id="1635327"/>
    <lineage>
        <taxon>Bacteria</taxon>
        <taxon>Pseudomonadati</taxon>
        <taxon>Pseudomonadota</taxon>
        <taxon>Gammaproteobacteria</taxon>
        <taxon>Orbales</taxon>
        <taxon>Orbaceae</taxon>
        <taxon>Zophobihabitans</taxon>
    </lineage>
</organism>
<dbReference type="Proteomes" id="UP000501168">
    <property type="component" value="Chromosome"/>
</dbReference>
<evidence type="ECO:0000256" key="3">
    <source>
        <dbReference type="ARBA" id="ARBA00022448"/>
    </source>
</evidence>
<accession>A0A6G9IBI7</accession>
<evidence type="ECO:0000256" key="9">
    <source>
        <dbReference type="RuleBase" id="RU364070"/>
    </source>
</evidence>
<dbReference type="GO" id="GO:0005886">
    <property type="term" value="C:plasma membrane"/>
    <property type="evidence" value="ECO:0007669"/>
    <property type="project" value="UniProtKB-SubCell"/>
</dbReference>
<keyword evidence="6 9" id="KW-0812">Transmembrane</keyword>
<keyword evidence="5 9" id="KW-0997">Cell inner membrane</keyword>
<reference evidence="10 11" key="1">
    <citation type="submission" date="2020-03" db="EMBL/GenBank/DDBJ databases">
        <title>Complete genome sequence of Orbus sp. IPMB12 (BCRC 80908).</title>
        <authorList>
            <person name="Lo W.-S."/>
            <person name="Chang T.-H."/>
            <person name="Kuo C.-H."/>
        </authorList>
    </citation>
    <scope>NUCLEOTIDE SEQUENCE [LARGE SCALE GENOMIC DNA]</scope>
    <source>
        <strain evidence="10 11">IPMB12</strain>
    </source>
</reference>
<evidence type="ECO:0000313" key="10">
    <source>
        <dbReference type="EMBL" id="QIQ21192.1"/>
    </source>
</evidence>
<dbReference type="PRINTS" id="PR00702">
    <property type="entry name" value="ACRIFLAVINRP"/>
</dbReference>
<keyword evidence="4" id="KW-1003">Cell membrane</keyword>
<feature type="transmembrane region" description="Helical" evidence="9">
    <location>
        <begin position="1021"/>
        <end position="1047"/>
    </location>
</feature>
<dbReference type="PANTHER" id="PTHR32063">
    <property type="match status" value="1"/>
</dbReference>
<dbReference type="Gene3D" id="3.30.70.1320">
    <property type="entry name" value="Multidrug efflux transporter AcrB pore domain like"/>
    <property type="match status" value="1"/>
</dbReference>
<dbReference type="FunFam" id="3.30.70.1430:FF:000001">
    <property type="entry name" value="Efflux pump membrane transporter"/>
    <property type="match status" value="1"/>
</dbReference>
<dbReference type="InParanoid" id="A0A6G9IBI7"/>
<evidence type="ECO:0000256" key="6">
    <source>
        <dbReference type="ARBA" id="ARBA00022692"/>
    </source>
</evidence>
<evidence type="ECO:0000313" key="11">
    <source>
        <dbReference type="Proteomes" id="UP000501168"/>
    </source>
</evidence>
<dbReference type="Gene3D" id="3.30.70.1430">
    <property type="entry name" value="Multidrug efflux transporter AcrB pore domain"/>
    <property type="match status" value="2"/>
</dbReference>
<keyword evidence="3 9" id="KW-0813">Transport</keyword>
<comment type="caution">
    <text evidence="9">Lacks conserved residue(s) required for the propagation of feature annotation.</text>
</comment>
<dbReference type="Pfam" id="PF00873">
    <property type="entry name" value="ACR_tran"/>
    <property type="match status" value="1"/>
</dbReference>
<comment type="subcellular location">
    <subcellularLocation>
        <location evidence="1 9">Cell inner membrane</location>
        <topology evidence="1 9">Multi-pass membrane protein</topology>
    </subcellularLocation>
</comment>
<feature type="transmembrane region" description="Helical" evidence="9">
    <location>
        <begin position="470"/>
        <end position="497"/>
    </location>
</feature>
<feature type="transmembrane region" description="Helical" evidence="9">
    <location>
        <begin position="437"/>
        <end position="458"/>
    </location>
</feature>
<proteinExistence type="inferred from homology"/>
<keyword evidence="11" id="KW-1185">Reference proteome</keyword>
<evidence type="ECO:0000256" key="2">
    <source>
        <dbReference type="ARBA" id="ARBA00010942"/>
    </source>
</evidence>
<comment type="similarity">
    <text evidence="2 9">Belongs to the resistance-nodulation-cell division (RND) (TC 2.A.6) family.</text>
</comment>
<gene>
    <name evidence="10" type="ORF">IPMB12_05560</name>
</gene>
<sequence>MAKFFIDRPVFAWVIAIMMMLGGALAIKLLPIEQYPDIAPPAVTVTAVYPGADAETIENTVTQLIEQNLTGIDNLIYMKSSSSSAGLVQTTLTFAPGTNPDVAQVQVLNKVEGIKSRLPESVQKNGVSVAKNNNNFLKVVAFYSTNPEKTQADIADFIYSTVQDPVRRVQGVGDTQLFGSEYAMRIWLDPHKLTYYKLSTSEITAAIQAQNAQVTAGQLGAYPATEGQELNATITAQSRLKTAEEFQNILVRVNQDGSKVLLQDVAKVELGAEGYGFVSRFNGYTSSGLGIYLATGANQLETSTAVDKKIEELSAIFPDDIRYKFPYDTTPFVTLSIENVVQTLFEAIILVVLVMYVFLQNFRSTLIPTITVPVVLLGTFAVLYICGFTINTLSMFAMVLAIGLLVDDAIVVIENVERIMHEEGLPPREATIKSMEQITSALVGIAVVLSAVFVPMAFYGGAAGGIYRQFSISIVTAMTLSVVIAIVLTPALCATILKAPSKFTTKPKQTAFEKLATVPPFTWLGKAKKGFFNWFNRTFDRSVKVYEKGVIKVIKHPIISFGAYLLICFALIFGFNRLPTGFLPAEDQGVLILMAELPPGSTLSQTQDVLNRASDYFRENEKDAIEEIFTVAGFGMGGRGQNMALGFIKLKDWNERPGSDMKVDAIVGRANGFLSSIREGRIFATNIPSVPSLGMANGFSFMLKDAGGKGHAELMTAFYQMLGMAAQNPNLMQVRPSGMLDVPQYKINVDFETAQALGVSLSSINSTLSTALGSSYIDDFVYNNRVKKVYVQADAPYRMLPDDFSFWHVKNSQGEMVPFDSFATTSKTFGSPSLVRYDGVSAMGISGSAVPGQSSGQAMAIMEQLTKNLPTGFSFDWTDISYQERQTGSQTTTLYIISLIVVFLSLAALYESWSIPISVLFVIPLGIFGTVYATMFASLENDIYFIVGLLTTMGLAAKNAILIVEFAKDALEKEGKTLIDATLEACRLRLRPILMTSFAFILGVLPLALSSGAGSASQNAVGTGVIGGMLTATFLAIYFVPLFFVFVTKVFTKHKHRAVMSKPSKTTPVAE</sequence>
<name>A0A6G9IBI7_9GAMM</name>
<evidence type="ECO:0000256" key="5">
    <source>
        <dbReference type="ARBA" id="ARBA00022519"/>
    </source>
</evidence>
<dbReference type="InterPro" id="IPR001036">
    <property type="entry name" value="Acrflvin-R"/>
</dbReference>
<keyword evidence="7 9" id="KW-1133">Transmembrane helix</keyword>
<dbReference type="FunFam" id="1.20.1640.10:FF:000001">
    <property type="entry name" value="Efflux pump membrane transporter"/>
    <property type="match status" value="1"/>
</dbReference>
<dbReference type="InterPro" id="IPR027463">
    <property type="entry name" value="AcrB_DN_DC_subdom"/>
</dbReference>
<feature type="transmembrane region" description="Helical" evidence="9">
    <location>
        <begin position="340"/>
        <end position="359"/>
    </location>
</feature>
<feature type="transmembrane region" description="Helical" evidence="9">
    <location>
        <begin position="892"/>
        <end position="910"/>
    </location>
</feature>
<dbReference type="Gene3D" id="3.30.2090.10">
    <property type="entry name" value="Multidrug efflux transporter AcrB TolC docking domain, DN and DC subdomains"/>
    <property type="match status" value="2"/>
</dbReference>
<evidence type="ECO:0000256" key="1">
    <source>
        <dbReference type="ARBA" id="ARBA00004429"/>
    </source>
</evidence>
<protein>
    <recommendedName>
        <fullName evidence="9">Efflux pump membrane transporter</fullName>
    </recommendedName>
</protein>
<dbReference type="FunCoup" id="A0A6G9IBI7">
    <property type="interactions" value="563"/>
</dbReference>
<dbReference type="PANTHER" id="PTHR32063:SF13">
    <property type="entry name" value="MULTIDRUG EFFLUX PUMP SUBUNIT ACRB-RELATED"/>
    <property type="match status" value="1"/>
</dbReference>
<dbReference type="Gene3D" id="1.20.1640.10">
    <property type="entry name" value="Multidrug efflux transporter AcrB transmembrane domain"/>
    <property type="match status" value="2"/>
</dbReference>
<dbReference type="GO" id="GO:0015562">
    <property type="term" value="F:efflux transmembrane transporter activity"/>
    <property type="evidence" value="ECO:0007669"/>
    <property type="project" value="InterPro"/>
</dbReference>
<feature type="transmembrane region" description="Helical" evidence="9">
    <location>
        <begin position="917"/>
        <end position="937"/>
    </location>
</feature>
<evidence type="ECO:0000256" key="8">
    <source>
        <dbReference type="ARBA" id="ARBA00023136"/>
    </source>
</evidence>
<dbReference type="GO" id="GO:0009636">
    <property type="term" value="P:response to toxic substance"/>
    <property type="evidence" value="ECO:0007669"/>
    <property type="project" value="UniProtKB-ARBA"/>
</dbReference>
<dbReference type="SUPFAM" id="SSF82693">
    <property type="entry name" value="Multidrug efflux transporter AcrB pore domain, PN1, PN2, PC1 and PC2 subdomains"/>
    <property type="match status" value="4"/>
</dbReference>
<dbReference type="SUPFAM" id="SSF82866">
    <property type="entry name" value="Multidrug efflux transporter AcrB transmembrane domain"/>
    <property type="match status" value="2"/>
</dbReference>
<dbReference type="FunFam" id="3.30.2090.10:FF:000001">
    <property type="entry name" value="Efflux pump membrane transporter"/>
    <property type="match status" value="1"/>
</dbReference>
<feature type="transmembrane region" description="Helical" evidence="9">
    <location>
        <begin position="366"/>
        <end position="390"/>
    </location>
</feature>
<dbReference type="InterPro" id="IPR004764">
    <property type="entry name" value="MdtF-like"/>
</dbReference>
<evidence type="ECO:0000256" key="4">
    <source>
        <dbReference type="ARBA" id="ARBA00022475"/>
    </source>
</evidence>
<dbReference type="SUPFAM" id="SSF82714">
    <property type="entry name" value="Multidrug efflux transporter AcrB TolC docking domain, DN and DC subdomains"/>
    <property type="match status" value="2"/>
</dbReference>
<dbReference type="NCBIfam" id="TIGR00915">
    <property type="entry name" value="2A0602"/>
    <property type="match status" value="1"/>
</dbReference>
<dbReference type="AlphaFoldDB" id="A0A6G9IBI7"/>
<feature type="transmembrane region" description="Helical" evidence="9">
    <location>
        <begin position="558"/>
        <end position="575"/>
    </location>
</feature>
<feature type="transmembrane region" description="Helical" evidence="9">
    <location>
        <begin position="988"/>
        <end position="1009"/>
    </location>
</feature>
<keyword evidence="8 9" id="KW-0472">Membrane</keyword>